<dbReference type="Proteomes" id="UP000464751">
    <property type="component" value="Chromosome"/>
</dbReference>
<dbReference type="PANTHER" id="PTHR40057">
    <property type="entry name" value="SLR1162 PROTEIN"/>
    <property type="match status" value="1"/>
</dbReference>
<dbReference type="Pfam" id="PF03992">
    <property type="entry name" value="ABM"/>
    <property type="match status" value="1"/>
</dbReference>
<feature type="transmembrane region" description="Helical" evidence="1">
    <location>
        <begin position="295"/>
        <end position="315"/>
    </location>
</feature>
<evidence type="ECO:0000313" key="3">
    <source>
        <dbReference type="EMBL" id="QIB32826.1"/>
    </source>
</evidence>
<proteinExistence type="predicted"/>
<dbReference type="RefSeq" id="WP_163073913.1">
    <property type="nucleotide sequence ID" value="NZ_CP048630.1"/>
</dbReference>
<keyword evidence="3" id="KW-0560">Oxidoreductase</keyword>
<dbReference type="InterPro" id="IPR007138">
    <property type="entry name" value="ABM_dom"/>
</dbReference>
<dbReference type="InterPro" id="IPR011008">
    <property type="entry name" value="Dimeric_a/b-barrel"/>
</dbReference>
<keyword evidence="4" id="KW-1185">Reference proteome</keyword>
<accession>A0A6P1YJE7</accession>
<dbReference type="KEGG" id="apra:G3A50_03205"/>
<evidence type="ECO:0000259" key="2">
    <source>
        <dbReference type="PROSITE" id="PS51725"/>
    </source>
</evidence>
<dbReference type="Gene3D" id="3.30.70.100">
    <property type="match status" value="2"/>
</dbReference>
<dbReference type="PROSITE" id="PS51725">
    <property type="entry name" value="ABM"/>
    <property type="match status" value="1"/>
</dbReference>
<feature type="domain" description="ABM" evidence="2">
    <location>
        <begin position="112"/>
        <end position="201"/>
    </location>
</feature>
<dbReference type="AlphaFoldDB" id="A0A6P1YJE7"/>
<evidence type="ECO:0000256" key="1">
    <source>
        <dbReference type="SAM" id="Phobius"/>
    </source>
</evidence>
<dbReference type="GO" id="GO:0004497">
    <property type="term" value="F:monooxygenase activity"/>
    <property type="evidence" value="ECO:0007669"/>
    <property type="project" value="UniProtKB-KW"/>
</dbReference>
<dbReference type="SUPFAM" id="SSF54909">
    <property type="entry name" value="Dimeric alpha+beta barrel"/>
    <property type="match status" value="2"/>
</dbReference>
<dbReference type="InterPro" id="IPR038762">
    <property type="entry name" value="ABM_predict"/>
</dbReference>
<organism evidence="3 4">
    <name type="scientific">Ancylobacter pratisalsi</name>
    <dbReference type="NCBI Taxonomy" id="1745854"/>
    <lineage>
        <taxon>Bacteria</taxon>
        <taxon>Pseudomonadati</taxon>
        <taxon>Pseudomonadota</taxon>
        <taxon>Alphaproteobacteria</taxon>
        <taxon>Hyphomicrobiales</taxon>
        <taxon>Xanthobacteraceae</taxon>
        <taxon>Ancylobacter</taxon>
    </lineage>
</organism>
<keyword evidence="1" id="KW-1133">Transmembrane helix</keyword>
<keyword evidence="1" id="KW-0812">Transmembrane</keyword>
<sequence length="316" mass="33972">MTAELASAAVSAVATRVALREGAEPQFADWQASFTRHASSFDGFLSIEFIPAYAGAMLWQVVQRFTSHGALDAWMADAARAGLLAGLSPLRPAGVDDLVEEAAPDFHAVAAVTEVITTNVEPGRQADFLAWAESVQAVQARFPGYMGTLVQAPLSADLPYWTTLVRFATPEALDTWVNSPERGALLDKSDPHISRWHSHRLPAGFGEWFAPPGAGASPAAWKQTALVLMALFPVVMLEIRFLSPYLAGLPIAAATFIGNAISVSLVSWPLVGLVRACMKWWLQPAPEHRALIEGVGVLVLFAVYASELVLLSLLFP</sequence>
<reference evidence="3 4" key="1">
    <citation type="submission" date="2020-02" db="EMBL/GenBank/DDBJ databases">
        <authorList>
            <person name="Li G."/>
        </authorList>
    </citation>
    <scope>NUCLEOTIDE SEQUENCE [LARGE SCALE GENOMIC DNA]</scope>
    <source>
        <strain evidence="3 4">DSM 102029</strain>
    </source>
</reference>
<dbReference type="PANTHER" id="PTHR40057:SF1">
    <property type="entry name" value="SLR1162 PROTEIN"/>
    <property type="match status" value="1"/>
</dbReference>
<dbReference type="EMBL" id="CP048630">
    <property type="protein sequence ID" value="QIB32826.1"/>
    <property type="molecule type" value="Genomic_DNA"/>
</dbReference>
<name>A0A6P1YJE7_9HYPH</name>
<keyword evidence="3" id="KW-0503">Monooxygenase</keyword>
<keyword evidence="1" id="KW-0472">Membrane</keyword>
<protein>
    <submittedName>
        <fullName evidence="3">Antibiotic biosynthesis monooxygenase</fullName>
    </submittedName>
</protein>
<gene>
    <name evidence="3" type="ORF">G3A50_03205</name>
</gene>
<feature type="transmembrane region" description="Helical" evidence="1">
    <location>
        <begin position="249"/>
        <end position="274"/>
    </location>
</feature>
<evidence type="ECO:0000313" key="4">
    <source>
        <dbReference type="Proteomes" id="UP000464751"/>
    </source>
</evidence>